<name>A0A517TEH2_9PLAN</name>
<evidence type="ECO:0000313" key="2">
    <source>
        <dbReference type="Proteomes" id="UP000319976"/>
    </source>
</evidence>
<evidence type="ECO:0000313" key="1">
    <source>
        <dbReference type="EMBL" id="QDT66778.1"/>
    </source>
</evidence>
<dbReference type="Proteomes" id="UP000319976">
    <property type="component" value="Chromosome"/>
</dbReference>
<dbReference type="KEGG" id="chya:V22_40490"/>
<dbReference type="EMBL" id="CP036316">
    <property type="protein sequence ID" value="QDT66778.1"/>
    <property type="molecule type" value="Genomic_DNA"/>
</dbReference>
<proteinExistence type="predicted"/>
<organism evidence="1 2">
    <name type="scientific">Calycomorphotria hydatis</name>
    <dbReference type="NCBI Taxonomy" id="2528027"/>
    <lineage>
        <taxon>Bacteria</taxon>
        <taxon>Pseudomonadati</taxon>
        <taxon>Planctomycetota</taxon>
        <taxon>Planctomycetia</taxon>
        <taxon>Planctomycetales</taxon>
        <taxon>Planctomycetaceae</taxon>
        <taxon>Calycomorphotria</taxon>
    </lineage>
</organism>
<reference evidence="1 2" key="1">
    <citation type="submission" date="2019-02" db="EMBL/GenBank/DDBJ databases">
        <title>Deep-cultivation of Planctomycetes and their phenomic and genomic characterization uncovers novel biology.</title>
        <authorList>
            <person name="Wiegand S."/>
            <person name="Jogler M."/>
            <person name="Boedeker C."/>
            <person name="Pinto D."/>
            <person name="Vollmers J."/>
            <person name="Rivas-Marin E."/>
            <person name="Kohn T."/>
            <person name="Peeters S.H."/>
            <person name="Heuer A."/>
            <person name="Rast P."/>
            <person name="Oberbeckmann S."/>
            <person name="Bunk B."/>
            <person name="Jeske O."/>
            <person name="Meyerdierks A."/>
            <person name="Storesund J.E."/>
            <person name="Kallscheuer N."/>
            <person name="Luecker S."/>
            <person name="Lage O.M."/>
            <person name="Pohl T."/>
            <person name="Merkel B.J."/>
            <person name="Hornburger P."/>
            <person name="Mueller R.-W."/>
            <person name="Bruemmer F."/>
            <person name="Labrenz M."/>
            <person name="Spormann A.M."/>
            <person name="Op den Camp H."/>
            <person name="Overmann J."/>
            <person name="Amann R."/>
            <person name="Jetten M.S.M."/>
            <person name="Mascher T."/>
            <person name="Medema M.H."/>
            <person name="Devos D.P."/>
            <person name="Kaster A.-K."/>
            <person name="Ovreas L."/>
            <person name="Rohde M."/>
            <person name="Galperin M.Y."/>
            <person name="Jogler C."/>
        </authorList>
    </citation>
    <scope>NUCLEOTIDE SEQUENCE [LARGE SCALE GENOMIC DNA]</scope>
    <source>
        <strain evidence="1 2">V22</strain>
    </source>
</reference>
<keyword evidence="2" id="KW-1185">Reference proteome</keyword>
<sequence length="37" mass="4357">MPLPKRKQIEFLPLGPQSSLQELNPFLKEFLLYLQLS</sequence>
<accession>A0A517TEH2</accession>
<gene>
    <name evidence="1" type="ORF">V22_40490</name>
</gene>
<protein>
    <submittedName>
        <fullName evidence="1">Uncharacterized protein</fullName>
    </submittedName>
</protein>
<dbReference type="AlphaFoldDB" id="A0A517TEH2"/>